<dbReference type="Proteomes" id="UP000695007">
    <property type="component" value="Unplaced"/>
</dbReference>
<evidence type="ECO:0000313" key="5">
    <source>
        <dbReference type="Proteomes" id="UP000695007"/>
    </source>
</evidence>
<dbReference type="Pfam" id="PF16041">
    <property type="entry name" value="APD1-4_M"/>
    <property type="match status" value="1"/>
</dbReference>
<feature type="region of interest" description="Disordered" evidence="1">
    <location>
        <begin position="246"/>
        <end position="274"/>
    </location>
</feature>
<feature type="transmembrane region" description="Helical" evidence="2">
    <location>
        <begin position="44"/>
        <end position="65"/>
    </location>
</feature>
<feature type="compositionally biased region" description="Basic and acidic residues" evidence="1">
    <location>
        <begin position="246"/>
        <end position="259"/>
    </location>
</feature>
<dbReference type="InterPro" id="IPR032010">
    <property type="entry name" value="APD1-4_M"/>
</dbReference>
<feature type="transmembrane region" description="Helical" evidence="2">
    <location>
        <begin position="626"/>
        <end position="644"/>
    </location>
</feature>
<dbReference type="PANTHER" id="PTHR39077">
    <property type="entry name" value="DUF4793 DOMAIN-CONTAINING PROTEIN"/>
    <property type="match status" value="1"/>
</dbReference>
<dbReference type="AlphaFoldDB" id="A0AAJ6YIY5"/>
<evidence type="ECO:0000313" key="6">
    <source>
        <dbReference type="RefSeq" id="XP_011498924.1"/>
    </source>
</evidence>
<feature type="domain" description="E3 ubiquitin-protein ligase APD1-4 middle" evidence="4">
    <location>
        <begin position="534"/>
        <end position="642"/>
    </location>
</feature>
<protein>
    <submittedName>
        <fullName evidence="6">Uncharacterized protein LOC105363051</fullName>
    </submittedName>
</protein>
<dbReference type="RefSeq" id="XP_011498924.1">
    <property type="nucleotide sequence ID" value="XM_011500622.1"/>
</dbReference>
<evidence type="ECO:0000256" key="2">
    <source>
        <dbReference type="SAM" id="Phobius"/>
    </source>
</evidence>
<dbReference type="InterPro" id="IPR032008">
    <property type="entry name" value="APD1-4_N"/>
</dbReference>
<keyword evidence="5" id="KW-1185">Reference proteome</keyword>
<sequence>MKTDDCESAVALSKVPLRADSFDDGIRPRNWQGKRVGCKVPLRMLRLCFLGVLLPTLFVAGPVYLRYRVFSEQLYPLAVSDQRLIDGKISTTWCQRQIIKTNATFNAYLMNGTPNINREVIPVTMMRYLVLEDDMKEYWGFYLLRGSSVTVSTCVRWPGASLTMIRGHKHLHECAFIGDDSSEELEELIEVAQERGLLQTFSDRNTNNSSPINEPSRMKRVNQNVHFHQKLNDTVDSFSTRQQHLRQEQFRQKEVEQQRHNYHHHHQQQQQTLDTKKLQKDALSNLRHHYDRVFKESGNIDKPPIFDDAEFIRQELLSFDKPVMSATEGDLERVDLGRQMAKKLHTLPAVSRATEEINTKESFVRPITKVSSTISSSTEDVFEDLLEKLQGLGDGAKKVLAKLVEKINVKDLESKRRLEKVINEVAYKEQEREKRDLFLSSPLSAGLSKDDEDNDAAIEEELLHPDGIAEDRGTVTENTLNDRSNSEFWSSFSSSEERLLECKGLILNLPLTPHRFCESRFEHYHTTAAVANTITYRVPMDGYYFFVFSSENEIQPNYLRIKFELLKTTYDTSDPVFECKNITSECSLPIRFFSNERAVLELPVGSNESQWNEEFIVISTCEPRTAVYLICTMAVPLLILMFAFY</sequence>
<keyword evidence="2" id="KW-1133">Transmembrane helix</keyword>
<organism evidence="5 6">
    <name type="scientific">Ceratosolen solmsi marchali</name>
    <dbReference type="NCBI Taxonomy" id="326594"/>
    <lineage>
        <taxon>Eukaryota</taxon>
        <taxon>Metazoa</taxon>
        <taxon>Ecdysozoa</taxon>
        <taxon>Arthropoda</taxon>
        <taxon>Hexapoda</taxon>
        <taxon>Insecta</taxon>
        <taxon>Pterygota</taxon>
        <taxon>Neoptera</taxon>
        <taxon>Endopterygota</taxon>
        <taxon>Hymenoptera</taxon>
        <taxon>Apocrita</taxon>
        <taxon>Proctotrupomorpha</taxon>
        <taxon>Chalcidoidea</taxon>
        <taxon>Agaonidae</taxon>
        <taxon>Agaoninae</taxon>
        <taxon>Ceratosolen</taxon>
    </lineage>
</organism>
<reference evidence="6" key="1">
    <citation type="submission" date="2025-08" db="UniProtKB">
        <authorList>
            <consortium name="RefSeq"/>
        </authorList>
    </citation>
    <scope>IDENTIFICATION</scope>
</reference>
<proteinExistence type="predicted"/>
<evidence type="ECO:0000259" key="3">
    <source>
        <dbReference type="Pfam" id="PF16040"/>
    </source>
</evidence>
<dbReference type="PANTHER" id="PTHR39077:SF1">
    <property type="entry name" value="E3 UBIQUITIN-PROTEIN LIGASE APD1-4 MIDDLE DOMAIN-CONTAINING PROTEIN"/>
    <property type="match status" value="1"/>
</dbReference>
<keyword evidence="2" id="KW-0812">Transmembrane</keyword>
<name>A0AAJ6YIY5_9HYME</name>
<dbReference type="KEGG" id="csol:105363051"/>
<dbReference type="GeneID" id="105363051"/>
<accession>A0AAJ6YIY5</accession>
<dbReference type="Pfam" id="PF16040">
    <property type="entry name" value="APD1-4_N"/>
    <property type="match status" value="1"/>
</dbReference>
<feature type="domain" description="E3 ubiquitin-protein ligase APD1-4 N-terminal" evidence="3">
    <location>
        <begin position="102"/>
        <end position="171"/>
    </location>
</feature>
<evidence type="ECO:0000256" key="1">
    <source>
        <dbReference type="SAM" id="MobiDB-lite"/>
    </source>
</evidence>
<keyword evidence="2" id="KW-0472">Membrane</keyword>
<evidence type="ECO:0000259" key="4">
    <source>
        <dbReference type="Pfam" id="PF16041"/>
    </source>
</evidence>
<gene>
    <name evidence="6" type="primary">LOC105363051</name>
</gene>